<evidence type="ECO:0000313" key="3">
    <source>
        <dbReference type="Proteomes" id="UP001344632"/>
    </source>
</evidence>
<evidence type="ECO:0000313" key="2">
    <source>
        <dbReference type="EMBL" id="MEC0241958.1"/>
    </source>
</evidence>
<proteinExistence type="predicted"/>
<protein>
    <submittedName>
        <fullName evidence="2">Uncharacterized protein</fullName>
    </submittedName>
</protein>
<organism evidence="2 3">
    <name type="scientific">Paenibacillus dokdonensis</name>
    <dbReference type="NCBI Taxonomy" id="2567944"/>
    <lineage>
        <taxon>Bacteria</taxon>
        <taxon>Bacillati</taxon>
        <taxon>Bacillota</taxon>
        <taxon>Bacilli</taxon>
        <taxon>Bacillales</taxon>
        <taxon>Paenibacillaceae</taxon>
        <taxon>Paenibacillus</taxon>
    </lineage>
</organism>
<name>A0ABU6GRV9_9BACL</name>
<evidence type="ECO:0000256" key="1">
    <source>
        <dbReference type="SAM" id="MobiDB-lite"/>
    </source>
</evidence>
<accession>A0ABU6GRV9</accession>
<dbReference type="RefSeq" id="WP_326089669.1">
    <property type="nucleotide sequence ID" value="NZ_JARLKZ010000015.1"/>
</dbReference>
<dbReference type="EMBL" id="JARLKZ010000015">
    <property type="protein sequence ID" value="MEC0241958.1"/>
    <property type="molecule type" value="Genomic_DNA"/>
</dbReference>
<reference evidence="2 3" key="1">
    <citation type="submission" date="2023-03" db="EMBL/GenBank/DDBJ databases">
        <title>Bacillus Genome Sequencing.</title>
        <authorList>
            <person name="Dunlap C."/>
        </authorList>
    </citation>
    <scope>NUCLEOTIDE SEQUENCE [LARGE SCALE GENOMIC DNA]</scope>
    <source>
        <strain evidence="2 3">BD-525</strain>
    </source>
</reference>
<comment type="caution">
    <text evidence="2">The sequence shown here is derived from an EMBL/GenBank/DDBJ whole genome shotgun (WGS) entry which is preliminary data.</text>
</comment>
<keyword evidence="3" id="KW-1185">Reference proteome</keyword>
<gene>
    <name evidence="2" type="ORF">P4H66_19330</name>
</gene>
<feature type="compositionally biased region" description="Polar residues" evidence="1">
    <location>
        <begin position="55"/>
        <end position="67"/>
    </location>
</feature>
<dbReference type="Proteomes" id="UP001344632">
    <property type="component" value="Unassembled WGS sequence"/>
</dbReference>
<feature type="region of interest" description="Disordered" evidence="1">
    <location>
        <begin position="47"/>
        <end position="67"/>
    </location>
</feature>
<sequence length="67" mass="8018">MEELIIKTGKTRQEIKMALISLEDQMYIIWDEKRLVESIKILQGWEREGEHQKTKPSSGSTDYWTQY</sequence>